<dbReference type="OrthoDB" id="1304701at2759"/>
<accession>A0A9J5WMP4</accession>
<organism evidence="1 2">
    <name type="scientific">Solanum commersonii</name>
    <name type="common">Commerson's wild potato</name>
    <name type="synonym">Commerson's nightshade</name>
    <dbReference type="NCBI Taxonomy" id="4109"/>
    <lineage>
        <taxon>Eukaryota</taxon>
        <taxon>Viridiplantae</taxon>
        <taxon>Streptophyta</taxon>
        <taxon>Embryophyta</taxon>
        <taxon>Tracheophyta</taxon>
        <taxon>Spermatophyta</taxon>
        <taxon>Magnoliopsida</taxon>
        <taxon>eudicotyledons</taxon>
        <taxon>Gunneridae</taxon>
        <taxon>Pentapetalae</taxon>
        <taxon>asterids</taxon>
        <taxon>lamiids</taxon>
        <taxon>Solanales</taxon>
        <taxon>Solanaceae</taxon>
        <taxon>Solanoideae</taxon>
        <taxon>Solaneae</taxon>
        <taxon>Solanum</taxon>
    </lineage>
</organism>
<gene>
    <name evidence="1" type="ORF">H5410_056755</name>
</gene>
<dbReference type="EMBL" id="JACXVP010000011">
    <property type="protein sequence ID" value="KAG5576621.1"/>
    <property type="molecule type" value="Genomic_DNA"/>
</dbReference>
<proteinExistence type="predicted"/>
<evidence type="ECO:0000313" key="1">
    <source>
        <dbReference type="EMBL" id="KAG5576621.1"/>
    </source>
</evidence>
<keyword evidence="2" id="KW-1185">Reference proteome</keyword>
<evidence type="ECO:0000313" key="2">
    <source>
        <dbReference type="Proteomes" id="UP000824120"/>
    </source>
</evidence>
<reference evidence="1 2" key="1">
    <citation type="submission" date="2020-09" db="EMBL/GenBank/DDBJ databases">
        <title>De no assembly of potato wild relative species, Solanum commersonii.</title>
        <authorList>
            <person name="Cho K."/>
        </authorList>
    </citation>
    <scope>NUCLEOTIDE SEQUENCE [LARGE SCALE GENOMIC DNA]</scope>
    <source>
        <strain evidence="1">LZ3.2</strain>
        <tissue evidence="1">Leaf</tissue>
    </source>
</reference>
<dbReference type="AlphaFoldDB" id="A0A9J5WMP4"/>
<comment type="caution">
    <text evidence="1">The sequence shown here is derived from an EMBL/GenBank/DDBJ whole genome shotgun (WGS) entry which is preliminary data.</text>
</comment>
<sequence>MIIAFSVYLSFSSNNSTEALSPKTGLRWCLDHGKINPFWQIKDDVKHIQYMSSLDNFSFTHTLREGDTTTYLLTDMMIGHRKNFYLLHQGYKSSF</sequence>
<dbReference type="Proteomes" id="UP000824120">
    <property type="component" value="Chromosome 11"/>
</dbReference>
<name>A0A9J5WMP4_SOLCO</name>
<protein>
    <submittedName>
        <fullName evidence="1">Uncharacterized protein</fullName>
    </submittedName>
</protein>